<keyword evidence="2" id="KW-1185">Reference proteome</keyword>
<dbReference type="AlphaFoldDB" id="A0AAV0VVM4"/>
<dbReference type="EMBL" id="CARXXK010000001">
    <property type="protein sequence ID" value="CAI6348342.1"/>
    <property type="molecule type" value="Genomic_DNA"/>
</dbReference>
<name>A0AAV0VVM4_9HEMI</name>
<protein>
    <submittedName>
        <fullName evidence="1">Uncharacterized protein</fullName>
    </submittedName>
</protein>
<evidence type="ECO:0000313" key="2">
    <source>
        <dbReference type="Proteomes" id="UP001160148"/>
    </source>
</evidence>
<sequence>MAICPSLDISNATLAVAAAPSSRTCRRALPVCRRTAHSGSYSRQITSWPARYHPWETATLPPIATTRNATVAIKHDRTVLIVCAHCSGGGGTFTFSTVGRHVCIPAMETIRRAAAPLLYNIILLVFVA</sequence>
<evidence type="ECO:0000313" key="1">
    <source>
        <dbReference type="EMBL" id="CAI6348342.1"/>
    </source>
</evidence>
<accession>A0AAV0VVM4</accession>
<proteinExistence type="predicted"/>
<comment type="caution">
    <text evidence="1">The sequence shown here is derived from an EMBL/GenBank/DDBJ whole genome shotgun (WGS) entry which is preliminary data.</text>
</comment>
<dbReference type="Proteomes" id="UP001160148">
    <property type="component" value="Unassembled WGS sequence"/>
</dbReference>
<organism evidence="1 2">
    <name type="scientific">Macrosiphum euphorbiae</name>
    <name type="common">potato aphid</name>
    <dbReference type="NCBI Taxonomy" id="13131"/>
    <lineage>
        <taxon>Eukaryota</taxon>
        <taxon>Metazoa</taxon>
        <taxon>Ecdysozoa</taxon>
        <taxon>Arthropoda</taxon>
        <taxon>Hexapoda</taxon>
        <taxon>Insecta</taxon>
        <taxon>Pterygota</taxon>
        <taxon>Neoptera</taxon>
        <taxon>Paraneoptera</taxon>
        <taxon>Hemiptera</taxon>
        <taxon>Sternorrhyncha</taxon>
        <taxon>Aphidomorpha</taxon>
        <taxon>Aphidoidea</taxon>
        <taxon>Aphididae</taxon>
        <taxon>Macrosiphini</taxon>
        <taxon>Macrosiphum</taxon>
    </lineage>
</organism>
<reference evidence="1 2" key="1">
    <citation type="submission" date="2023-01" db="EMBL/GenBank/DDBJ databases">
        <authorList>
            <person name="Whitehead M."/>
        </authorList>
    </citation>
    <scope>NUCLEOTIDE SEQUENCE [LARGE SCALE GENOMIC DNA]</scope>
</reference>
<gene>
    <name evidence="1" type="ORF">MEUPH1_LOCUS5032</name>
</gene>